<feature type="region of interest" description="Disordered" evidence="2">
    <location>
        <begin position="1"/>
        <end position="24"/>
    </location>
</feature>
<dbReference type="Gene3D" id="1.20.1390.10">
    <property type="entry name" value="PWI domain"/>
    <property type="match status" value="1"/>
</dbReference>
<dbReference type="SUPFAM" id="SSF101233">
    <property type="entry name" value="PWI domain"/>
    <property type="match status" value="1"/>
</dbReference>
<dbReference type="SMART" id="SM00311">
    <property type="entry name" value="PWI"/>
    <property type="match status" value="1"/>
</dbReference>
<evidence type="ECO:0000313" key="4">
    <source>
        <dbReference type="EMBL" id="RKP35157.1"/>
    </source>
</evidence>
<dbReference type="EMBL" id="ML002945">
    <property type="protein sequence ID" value="RKP35157.1"/>
    <property type="molecule type" value="Genomic_DNA"/>
</dbReference>
<dbReference type="PROSITE" id="PS51025">
    <property type="entry name" value="PWI"/>
    <property type="match status" value="1"/>
</dbReference>
<dbReference type="Pfam" id="PF01480">
    <property type="entry name" value="PWI"/>
    <property type="match status" value="1"/>
</dbReference>
<keyword evidence="1" id="KW-0507">mRNA processing</keyword>
<dbReference type="InterPro" id="IPR036483">
    <property type="entry name" value="PWI_dom_sf"/>
</dbReference>
<dbReference type="InterPro" id="IPR052225">
    <property type="entry name" value="Ser/Arg_repetitive_matrix"/>
</dbReference>
<dbReference type="GO" id="GO:0006397">
    <property type="term" value="P:mRNA processing"/>
    <property type="evidence" value="ECO:0007669"/>
    <property type="project" value="UniProtKB-KW"/>
</dbReference>
<name>A0A4P9ZPC3_9FUNG</name>
<dbReference type="AlphaFoldDB" id="A0A4P9ZPC3"/>
<dbReference type="InterPro" id="IPR002483">
    <property type="entry name" value="PWI_dom"/>
</dbReference>
<dbReference type="STRING" id="215637.A0A4P9ZPC3"/>
<reference evidence="5" key="1">
    <citation type="journal article" date="2018" name="Nat. Microbiol.">
        <title>Leveraging single-cell genomics to expand the fungal tree of life.</title>
        <authorList>
            <person name="Ahrendt S.R."/>
            <person name="Quandt C.A."/>
            <person name="Ciobanu D."/>
            <person name="Clum A."/>
            <person name="Salamov A."/>
            <person name="Andreopoulos B."/>
            <person name="Cheng J.F."/>
            <person name="Woyke T."/>
            <person name="Pelin A."/>
            <person name="Henrissat B."/>
            <person name="Reynolds N.K."/>
            <person name="Benny G.L."/>
            <person name="Smith M.E."/>
            <person name="James T.Y."/>
            <person name="Grigoriev I.V."/>
        </authorList>
    </citation>
    <scope>NUCLEOTIDE SEQUENCE [LARGE SCALE GENOMIC DNA]</scope>
    <source>
        <strain evidence="5">RSA 468</strain>
    </source>
</reference>
<feature type="region of interest" description="Disordered" evidence="2">
    <location>
        <begin position="133"/>
        <end position="189"/>
    </location>
</feature>
<sequence>MDASFFRGTNAEQDPRFSDKQKKLRKTTEFPAEFNTKVNLRKVNMTVIRPWVTQQITEHLGFEDEVVIEFVLGMLEENSPDPKDMQINLTGFLSRKAPVFVLDLWKLLISAQNSLGGIPPEFLEQKKREILNKKVSQEAHPRKLGRRSYFDHSLRRSHRDRRTSENRRDHSRTRTHDHSRSRSRSPRRR</sequence>
<feature type="domain" description="PWI" evidence="3">
    <location>
        <begin position="27"/>
        <end position="125"/>
    </location>
</feature>
<evidence type="ECO:0000256" key="2">
    <source>
        <dbReference type="SAM" id="MobiDB-lite"/>
    </source>
</evidence>
<evidence type="ECO:0000256" key="1">
    <source>
        <dbReference type="ARBA" id="ARBA00022664"/>
    </source>
</evidence>
<dbReference type="GO" id="GO:0003723">
    <property type="term" value="F:RNA binding"/>
    <property type="evidence" value="ECO:0007669"/>
    <property type="project" value="TreeGrafter"/>
</dbReference>
<dbReference type="Proteomes" id="UP000268162">
    <property type="component" value="Unassembled WGS sequence"/>
</dbReference>
<accession>A0A4P9ZPC3</accession>
<dbReference type="PANTHER" id="PTHR23148">
    <property type="entry name" value="SERINE/ARGININE REGULATED NUCLEAR MATRIX PROTEIN"/>
    <property type="match status" value="1"/>
</dbReference>
<protein>
    <submittedName>
        <fullName evidence="4">PWI domain-containing protein</fullName>
    </submittedName>
</protein>
<proteinExistence type="predicted"/>
<organism evidence="4 5">
    <name type="scientific">Dimargaris cristalligena</name>
    <dbReference type="NCBI Taxonomy" id="215637"/>
    <lineage>
        <taxon>Eukaryota</taxon>
        <taxon>Fungi</taxon>
        <taxon>Fungi incertae sedis</taxon>
        <taxon>Zoopagomycota</taxon>
        <taxon>Kickxellomycotina</taxon>
        <taxon>Dimargaritomycetes</taxon>
        <taxon>Dimargaritales</taxon>
        <taxon>Dimargaritaceae</taxon>
        <taxon>Dimargaris</taxon>
    </lineage>
</organism>
<dbReference type="GO" id="GO:0048024">
    <property type="term" value="P:regulation of mRNA splicing, via spliceosome"/>
    <property type="evidence" value="ECO:0007669"/>
    <property type="project" value="TreeGrafter"/>
</dbReference>
<keyword evidence="5" id="KW-1185">Reference proteome</keyword>
<feature type="compositionally biased region" description="Basic and acidic residues" evidence="2">
    <location>
        <begin position="162"/>
        <end position="180"/>
    </location>
</feature>
<dbReference type="PANTHER" id="PTHR23148:SF0">
    <property type="entry name" value="SERINE_ARGININE REPETITIVE MATRIX PROTEIN 1"/>
    <property type="match status" value="1"/>
</dbReference>
<gene>
    <name evidence="4" type="ORF">BJ085DRAFT_41812</name>
</gene>
<evidence type="ECO:0000313" key="5">
    <source>
        <dbReference type="Proteomes" id="UP000268162"/>
    </source>
</evidence>
<evidence type="ECO:0000259" key="3">
    <source>
        <dbReference type="PROSITE" id="PS51025"/>
    </source>
</evidence>
<dbReference type="GO" id="GO:0005681">
    <property type="term" value="C:spliceosomal complex"/>
    <property type="evidence" value="ECO:0007669"/>
    <property type="project" value="TreeGrafter"/>
</dbReference>